<accession>A0ABV1NW87</accession>
<keyword evidence="4 7" id="KW-0812">Transmembrane</keyword>
<evidence type="ECO:0000256" key="4">
    <source>
        <dbReference type="ARBA" id="ARBA00022692"/>
    </source>
</evidence>
<feature type="domain" description="NADH:quinone oxidoreductase/Mrp antiporter transmembrane" evidence="9">
    <location>
        <begin position="133"/>
        <end position="418"/>
    </location>
</feature>
<feature type="transmembrane region" description="Helical" evidence="8">
    <location>
        <begin position="79"/>
        <end position="99"/>
    </location>
</feature>
<keyword evidence="11" id="KW-1185">Reference proteome</keyword>
<feature type="transmembrane region" description="Helical" evidence="8">
    <location>
        <begin position="36"/>
        <end position="53"/>
    </location>
</feature>
<dbReference type="NCBIfam" id="NF009308">
    <property type="entry name" value="PRK12665.1"/>
    <property type="match status" value="1"/>
</dbReference>
<evidence type="ECO:0000256" key="8">
    <source>
        <dbReference type="SAM" id="Phobius"/>
    </source>
</evidence>
<dbReference type="Pfam" id="PF00361">
    <property type="entry name" value="Proton_antipo_M"/>
    <property type="match status" value="1"/>
</dbReference>
<protein>
    <submittedName>
        <fullName evidence="10">Na+/H+ antiporter subunit D</fullName>
    </submittedName>
</protein>
<feature type="transmembrane region" description="Helical" evidence="8">
    <location>
        <begin position="137"/>
        <end position="156"/>
    </location>
</feature>
<evidence type="ECO:0000313" key="11">
    <source>
        <dbReference type="Proteomes" id="UP001482520"/>
    </source>
</evidence>
<comment type="similarity">
    <text evidence="2">Belongs to the CPA3 antiporters (TC 2.A.63) subunit D family.</text>
</comment>
<feature type="transmembrane region" description="Helical" evidence="8">
    <location>
        <begin position="6"/>
        <end position="24"/>
    </location>
</feature>
<dbReference type="EMBL" id="JBEGDP010000004">
    <property type="protein sequence ID" value="MEQ7846773.1"/>
    <property type="molecule type" value="Genomic_DNA"/>
</dbReference>
<dbReference type="Proteomes" id="UP001482520">
    <property type="component" value="Unassembled WGS sequence"/>
</dbReference>
<feature type="transmembrane region" description="Helical" evidence="8">
    <location>
        <begin position="372"/>
        <end position="390"/>
    </location>
</feature>
<feature type="transmembrane region" description="Helical" evidence="8">
    <location>
        <begin position="210"/>
        <end position="235"/>
    </location>
</feature>
<gene>
    <name evidence="10" type="ORF">V6R90_05740</name>
</gene>
<feature type="transmembrane region" description="Helical" evidence="8">
    <location>
        <begin position="525"/>
        <end position="546"/>
    </location>
</feature>
<keyword evidence="5 8" id="KW-1133">Transmembrane helix</keyword>
<name>A0ABV1NW87_9ACTN</name>
<dbReference type="InterPro" id="IPR050586">
    <property type="entry name" value="CPA3_Na-H_Antiporter_D"/>
</dbReference>
<dbReference type="InterPro" id="IPR001750">
    <property type="entry name" value="ND/Mrp_TM"/>
</dbReference>
<evidence type="ECO:0000259" key="9">
    <source>
        <dbReference type="Pfam" id="PF00361"/>
    </source>
</evidence>
<evidence type="ECO:0000256" key="7">
    <source>
        <dbReference type="RuleBase" id="RU000320"/>
    </source>
</evidence>
<comment type="caution">
    <text evidence="10">The sequence shown here is derived from an EMBL/GenBank/DDBJ whole genome shotgun (WGS) entry which is preliminary data.</text>
</comment>
<dbReference type="PANTHER" id="PTHR42703">
    <property type="entry name" value="NADH DEHYDROGENASE"/>
    <property type="match status" value="1"/>
</dbReference>
<evidence type="ECO:0000256" key="6">
    <source>
        <dbReference type="ARBA" id="ARBA00023136"/>
    </source>
</evidence>
<feature type="transmembrane region" description="Helical" evidence="8">
    <location>
        <begin position="242"/>
        <end position="263"/>
    </location>
</feature>
<feature type="transmembrane region" description="Helical" evidence="8">
    <location>
        <begin position="278"/>
        <end position="296"/>
    </location>
</feature>
<feature type="transmembrane region" description="Helical" evidence="8">
    <location>
        <begin position="410"/>
        <end position="430"/>
    </location>
</feature>
<evidence type="ECO:0000313" key="10">
    <source>
        <dbReference type="EMBL" id="MEQ7846773.1"/>
    </source>
</evidence>
<evidence type="ECO:0000256" key="1">
    <source>
        <dbReference type="ARBA" id="ARBA00004651"/>
    </source>
</evidence>
<evidence type="ECO:0000256" key="3">
    <source>
        <dbReference type="ARBA" id="ARBA00022475"/>
    </source>
</evidence>
<evidence type="ECO:0000256" key="5">
    <source>
        <dbReference type="ARBA" id="ARBA00022989"/>
    </source>
</evidence>
<comment type="subcellular location">
    <subcellularLocation>
        <location evidence="1">Cell membrane</location>
        <topology evidence="1">Multi-pass membrane protein</topology>
    </subcellularLocation>
    <subcellularLocation>
        <location evidence="7">Membrane</location>
        <topology evidence="7">Multi-pass membrane protein</topology>
    </subcellularLocation>
</comment>
<dbReference type="PANTHER" id="PTHR42703:SF1">
    <property type="entry name" value="NA(+)_H(+) ANTIPORTER SUBUNIT D1"/>
    <property type="match status" value="1"/>
</dbReference>
<sequence length="572" mass="59695">MNVEALVPLPVVLPLLGAGATLMLSHRPQLQRAISLGSLVAVTALAAVLLVAADRSGPQVIWIGGWPEPLGVSLVADRLSALMLLVSAVVVTAVLAYSLGQGMTGDDEEHASLSIYHPTFLVLVAGVSNAFLAGDLFNLFVSFEMLLFASYVLLTLGGTEARIRAGTIYVVVNLMSSMLFLISIAVVYAATGSLNLAQLSQRIAELPDHVALMLQLLLLTTFAIKAAVFPLSFWLPDSYPTAPAPVTAVFAGLLTKVGVYAILRVQMLLFPDSPLTDLLLWAALLTMVVGILGAIAQSDIKRMLSFTLVSHIGYMIFGIGLATDAGVSGAIFYVAHHITIQTALFLVVGLVERRAGSTSLIRLGGLARLAPLLGLLFFVPAMNLAGIPPLSGFLGKVGLLQAGVDVGTPLAWALVAGAVATSLLTLYAVAKTWAVAFWRSPEEAHEAAASLPDPGFDTGPHTGQVGGGSLARVAADDGGPLPGAALSVSDVAEAERIVSDETPDRDLHQRLCDGDLPERLPLSMVLPTAGLVAFSLVLSVVAGPLFGLTDRAAADLRERTAYVETVLAEVPS</sequence>
<feature type="transmembrane region" description="Helical" evidence="8">
    <location>
        <begin position="168"/>
        <end position="190"/>
    </location>
</feature>
<proteinExistence type="inferred from homology"/>
<dbReference type="PRINTS" id="PR01437">
    <property type="entry name" value="NUOXDRDTASE4"/>
</dbReference>
<keyword evidence="6 8" id="KW-0472">Membrane</keyword>
<organism evidence="10 11">
    <name type="scientific">Nocardioides kribbensis</name>
    <dbReference type="NCBI Taxonomy" id="305517"/>
    <lineage>
        <taxon>Bacteria</taxon>
        <taxon>Bacillati</taxon>
        <taxon>Actinomycetota</taxon>
        <taxon>Actinomycetes</taxon>
        <taxon>Propionibacteriales</taxon>
        <taxon>Nocardioidaceae</taxon>
        <taxon>Nocardioides</taxon>
    </lineage>
</organism>
<dbReference type="RefSeq" id="WP_349804070.1">
    <property type="nucleotide sequence ID" value="NZ_JBEGDP010000004.1"/>
</dbReference>
<dbReference type="InterPro" id="IPR003918">
    <property type="entry name" value="NADH_UbQ_OxRdtase"/>
</dbReference>
<feature type="transmembrane region" description="Helical" evidence="8">
    <location>
        <begin position="329"/>
        <end position="351"/>
    </location>
</feature>
<feature type="transmembrane region" description="Helical" evidence="8">
    <location>
        <begin position="303"/>
        <end position="323"/>
    </location>
</feature>
<reference evidence="10 11" key="1">
    <citation type="submission" date="2024-02" db="EMBL/GenBank/DDBJ databases">
        <title>Full genome sequence of Nocardioides kribbensis.</title>
        <authorList>
            <person name="Poletto B.L."/>
            <person name="Silva G."/>
            <person name="Galante D."/>
            <person name="Campos K.R."/>
            <person name="Santos M.B.N."/>
            <person name="Sacchi C.T."/>
        </authorList>
    </citation>
    <scope>NUCLEOTIDE SEQUENCE [LARGE SCALE GENOMIC DNA]</scope>
    <source>
        <strain evidence="10 11">O4R</strain>
    </source>
</reference>
<evidence type="ECO:0000256" key="2">
    <source>
        <dbReference type="ARBA" id="ARBA00005346"/>
    </source>
</evidence>
<keyword evidence="3" id="KW-1003">Cell membrane</keyword>
<feature type="transmembrane region" description="Helical" evidence="8">
    <location>
        <begin position="111"/>
        <end position="131"/>
    </location>
</feature>